<dbReference type="PANTHER" id="PTHR45138:SF23">
    <property type="entry name" value="SIGNALING PROTEIN"/>
    <property type="match status" value="1"/>
</dbReference>
<dbReference type="SUPFAM" id="SSF55073">
    <property type="entry name" value="Nucleotide cyclase"/>
    <property type="match status" value="1"/>
</dbReference>
<keyword evidence="6" id="KW-1185">Reference proteome</keyword>
<reference evidence="5 6" key="1">
    <citation type="submission" date="2023-08" db="EMBL/GenBank/DDBJ databases">
        <title>Helicovermis profunda gen. nov., sp. nov., a novel mesophilic, fermentative bacterium within the Bacillota from a deep-sea hydrothermal vent chimney.</title>
        <authorList>
            <person name="Miyazaki U."/>
            <person name="Mizutani D."/>
            <person name="Hashimoto Y."/>
            <person name="Tame A."/>
            <person name="Sawayama S."/>
            <person name="Miyazaki J."/>
            <person name="Takai K."/>
            <person name="Nakagawa S."/>
        </authorList>
    </citation>
    <scope>NUCLEOTIDE SEQUENCE [LARGE SCALE GENOMIC DNA]</scope>
    <source>
        <strain evidence="5 6">S502</strain>
    </source>
</reference>
<dbReference type="GO" id="GO:0052621">
    <property type="term" value="F:diguanylate cyclase activity"/>
    <property type="evidence" value="ECO:0007669"/>
    <property type="project" value="TreeGrafter"/>
</dbReference>
<dbReference type="PANTHER" id="PTHR45138">
    <property type="entry name" value="REGULATORY COMPONENTS OF SENSORY TRANSDUCTION SYSTEM"/>
    <property type="match status" value="1"/>
</dbReference>
<dbReference type="Gene3D" id="3.30.450.20">
    <property type="entry name" value="PAS domain"/>
    <property type="match status" value="1"/>
</dbReference>
<keyword evidence="1" id="KW-0472">Membrane</keyword>
<dbReference type="Proteomes" id="UP001321786">
    <property type="component" value="Chromosome"/>
</dbReference>
<protein>
    <recommendedName>
        <fullName evidence="7">Diguanylate cyclase</fullName>
    </recommendedName>
</protein>
<dbReference type="InterPro" id="IPR000014">
    <property type="entry name" value="PAS"/>
</dbReference>
<dbReference type="GO" id="GO:1902201">
    <property type="term" value="P:negative regulation of bacterial-type flagellum-dependent cell motility"/>
    <property type="evidence" value="ECO:0007669"/>
    <property type="project" value="TreeGrafter"/>
</dbReference>
<dbReference type="CDD" id="cd00130">
    <property type="entry name" value="PAS"/>
    <property type="match status" value="1"/>
</dbReference>
<proteinExistence type="predicted"/>
<dbReference type="InterPro" id="IPR000160">
    <property type="entry name" value="GGDEF_dom"/>
</dbReference>
<dbReference type="AlphaFoldDB" id="A0AAU9ETQ6"/>
<keyword evidence="1" id="KW-0812">Transmembrane</keyword>
<dbReference type="SMART" id="SM00267">
    <property type="entry name" value="GGDEF"/>
    <property type="match status" value="1"/>
</dbReference>
<dbReference type="RefSeq" id="WP_338536750.1">
    <property type="nucleotide sequence ID" value="NZ_AP028654.1"/>
</dbReference>
<evidence type="ECO:0000313" key="6">
    <source>
        <dbReference type="Proteomes" id="UP001321786"/>
    </source>
</evidence>
<dbReference type="PROSITE" id="PS50112">
    <property type="entry name" value="PAS"/>
    <property type="match status" value="1"/>
</dbReference>
<dbReference type="GO" id="GO:0043709">
    <property type="term" value="P:cell adhesion involved in single-species biofilm formation"/>
    <property type="evidence" value="ECO:0007669"/>
    <property type="project" value="TreeGrafter"/>
</dbReference>
<evidence type="ECO:0000259" key="2">
    <source>
        <dbReference type="PROSITE" id="PS50112"/>
    </source>
</evidence>
<name>A0AAU9ETQ6_9FIRM</name>
<dbReference type="GO" id="GO:0005886">
    <property type="term" value="C:plasma membrane"/>
    <property type="evidence" value="ECO:0007669"/>
    <property type="project" value="TreeGrafter"/>
</dbReference>
<dbReference type="PROSITE" id="PS50113">
    <property type="entry name" value="PAC"/>
    <property type="match status" value="1"/>
</dbReference>
<keyword evidence="1" id="KW-1133">Transmembrane helix</keyword>
<dbReference type="InterPro" id="IPR000700">
    <property type="entry name" value="PAS-assoc_C"/>
</dbReference>
<dbReference type="PROSITE" id="PS50887">
    <property type="entry name" value="GGDEF"/>
    <property type="match status" value="1"/>
</dbReference>
<dbReference type="Pfam" id="PF00990">
    <property type="entry name" value="GGDEF"/>
    <property type="match status" value="1"/>
</dbReference>
<evidence type="ECO:0000256" key="1">
    <source>
        <dbReference type="SAM" id="Phobius"/>
    </source>
</evidence>
<feature type="domain" description="GGDEF" evidence="4">
    <location>
        <begin position="253"/>
        <end position="386"/>
    </location>
</feature>
<evidence type="ECO:0000259" key="4">
    <source>
        <dbReference type="PROSITE" id="PS50887"/>
    </source>
</evidence>
<feature type="domain" description="PAS" evidence="2">
    <location>
        <begin position="93"/>
        <end position="164"/>
    </location>
</feature>
<evidence type="ECO:0000259" key="3">
    <source>
        <dbReference type="PROSITE" id="PS50113"/>
    </source>
</evidence>
<evidence type="ECO:0008006" key="7">
    <source>
        <dbReference type="Google" id="ProtNLM"/>
    </source>
</evidence>
<dbReference type="SMART" id="SM00086">
    <property type="entry name" value="PAC"/>
    <property type="match status" value="1"/>
</dbReference>
<dbReference type="EMBL" id="AP028654">
    <property type="protein sequence ID" value="BEP28430.1"/>
    <property type="molecule type" value="Genomic_DNA"/>
</dbReference>
<dbReference type="SUPFAM" id="SSF55785">
    <property type="entry name" value="PYP-like sensor domain (PAS domain)"/>
    <property type="match status" value="1"/>
</dbReference>
<dbReference type="KEGG" id="hprf:HLPR_07610"/>
<feature type="transmembrane region" description="Helical" evidence="1">
    <location>
        <begin position="35"/>
        <end position="52"/>
    </location>
</feature>
<organism evidence="5 6">
    <name type="scientific">Helicovermis profundi</name>
    <dbReference type="NCBI Taxonomy" id="3065157"/>
    <lineage>
        <taxon>Bacteria</taxon>
        <taxon>Bacillati</taxon>
        <taxon>Bacillota</taxon>
        <taxon>Clostridia</taxon>
        <taxon>Helicovermis</taxon>
    </lineage>
</organism>
<dbReference type="InterPro" id="IPR035965">
    <property type="entry name" value="PAS-like_dom_sf"/>
</dbReference>
<dbReference type="NCBIfam" id="TIGR00254">
    <property type="entry name" value="GGDEF"/>
    <property type="match status" value="1"/>
</dbReference>
<sequence>MTRKQKRISIYFLVLTIFLETTYIIHNILNIKVRFFMFILPAITALVSYYLFEKTVLKYNNKFSTSDDSNNDIKMIKNSSDEDSELYTTIKKIKKEFEGYLESANIIFLILGEKAKINMINNRGANILKTSKEKVLGKNWIEEFVPLEIRSSVEEVFYNIYSGSEEMEEYYENEIIAKDGSVKILGWYNTVLRNDDNKVIEILSVGIDLTEKKELEKKLNEKATIDIMTNTYNRNEGIELFKKQYHIAKRTKQNLTVCFIDINGLKKVNDTMGHDFGDELITIVTKVINDEVRESDIVSRLGGDEFLIVFPNTTIDEAEVVLKRINNEYSELNTFANRGYDISVSYGYSEYHGEVEKSHDSIIIEADKNMYNMKKKFKQSKNIKNL</sequence>
<dbReference type="Gene3D" id="3.30.70.270">
    <property type="match status" value="1"/>
</dbReference>
<dbReference type="InterPro" id="IPR001610">
    <property type="entry name" value="PAC"/>
</dbReference>
<dbReference type="InterPro" id="IPR029787">
    <property type="entry name" value="Nucleotide_cyclase"/>
</dbReference>
<dbReference type="InterPro" id="IPR043128">
    <property type="entry name" value="Rev_trsase/Diguanyl_cyclase"/>
</dbReference>
<evidence type="ECO:0000313" key="5">
    <source>
        <dbReference type="EMBL" id="BEP28430.1"/>
    </source>
</evidence>
<dbReference type="NCBIfam" id="TIGR00229">
    <property type="entry name" value="sensory_box"/>
    <property type="match status" value="1"/>
</dbReference>
<feature type="transmembrane region" description="Helical" evidence="1">
    <location>
        <begin position="9"/>
        <end position="29"/>
    </location>
</feature>
<gene>
    <name evidence="5" type="ORF">HLPR_07610</name>
</gene>
<feature type="domain" description="PAC" evidence="3">
    <location>
        <begin position="169"/>
        <end position="221"/>
    </location>
</feature>
<accession>A0AAU9ETQ6</accession>
<dbReference type="InterPro" id="IPR050469">
    <property type="entry name" value="Diguanylate_Cyclase"/>
</dbReference>
<dbReference type="CDD" id="cd01949">
    <property type="entry name" value="GGDEF"/>
    <property type="match status" value="1"/>
</dbReference>